<dbReference type="GO" id="GO:0038023">
    <property type="term" value="F:signaling receptor activity"/>
    <property type="evidence" value="ECO:0007669"/>
    <property type="project" value="TreeGrafter"/>
</dbReference>
<dbReference type="RefSeq" id="XP_009050959.1">
    <property type="nucleotide sequence ID" value="XM_009052711.1"/>
</dbReference>
<dbReference type="GO" id="GO:0005886">
    <property type="term" value="C:plasma membrane"/>
    <property type="evidence" value="ECO:0007669"/>
    <property type="project" value="TreeGrafter"/>
</dbReference>
<dbReference type="InterPro" id="IPR035897">
    <property type="entry name" value="Toll_tir_struct_dom_sf"/>
</dbReference>
<dbReference type="InterPro" id="IPR032675">
    <property type="entry name" value="LRR_dom_sf"/>
</dbReference>
<dbReference type="InterPro" id="IPR001611">
    <property type="entry name" value="Leu-rich_rpt"/>
</dbReference>
<evidence type="ECO:0000313" key="10">
    <source>
        <dbReference type="Proteomes" id="UP000030746"/>
    </source>
</evidence>
<proteinExistence type="inferred from homology"/>
<dbReference type="SUPFAM" id="SSF52200">
    <property type="entry name" value="Toll/Interleukin receptor TIR domain"/>
    <property type="match status" value="1"/>
</dbReference>
<dbReference type="SMART" id="SM00255">
    <property type="entry name" value="TIR"/>
    <property type="match status" value="1"/>
</dbReference>
<dbReference type="Pfam" id="PF01582">
    <property type="entry name" value="TIR"/>
    <property type="match status" value="1"/>
</dbReference>
<dbReference type="SUPFAM" id="SSF52058">
    <property type="entry name" value="L domain-like"/>
    <property type="match status" value="1"/>
</dbReference>
<gene>
    <name evidence="9" type="ORF">LOTGIDRAFT_231358</name>
</gene>
<sequence>MAFQDNFYSILGILLLCTLSVSVTLYPPSWNEICDVNRTDNHLFLNCVAEGHEGVRFIFKDLVNYSTGVNTTYTVHITCRGTGNISMIWPVKIPGLIDVRVEGCKIYDYINDWNNASLDNTPDNLQSLQIVDSTSMIDVSVLFTSLNNVQNITDEFTCGHEETIRVLKMRNMSMAFHVSDPLVLQRIRPQDNPIELIKNFLNQDVKCVYKKLEEMEETYTRSMSKHHMNVLSSSSEYPVLKYINYSHNHWTEINEIFQDWRTRFTEMKYLDLSHNKISKIEFRDRFDLPPGEDTIIDIRHNNISTLTVQNILDWSALDNMFIDIRGNPLDCGCFKQTLIFKLQSESFFKGTISKYKYLQNMTCASPESAKGIKIINLSKIEMGCEIPPEDLSIYLVALGVIAAILILVIIVTFRYRREIKIILYTRFHVVLPWDVDDKKEEKEYDAFVSYSSGDEDWVYDYLQQKLETPADEDTPAFNLCLHQRDFIGGTSILENIIDSIENSRHTIVILSKNFLKSIWGMEEFKHAYYQSIIKKHRHLIIVKYEDIPENIMDETLKRCLKTFTYLDVKDVMFIDRLRFALAIKTRPTKCDSKCEKGMIDLTLPGPLVITNGPNVINTQVSNTSDDSGYVDVNPVSNNVYCNNNFQKDDIKANYV</sequence>
<dbReference type="PROSITE" id="PS50104">
    <property type="entry name" value="TIR"/>
    <property type="match status" value="1"/>
</dbReference>
<dbReference type="GeneID" id="20248561"/>
<evidence type="ECO:0000256" key="5">
    <source>
        <dbReference type="ARBA" id="ARBA00022989"/>
    </source>
</evidence>
<dbReference type="Gene3D" id="3.40.50.10140">
    <property type="entry name" value="Toll/interleukin-1 receptor homology (TIR) domain"/>
    <property type="match status" value="1"/>
</dbReference>
<keyword evidence="10" id="KW-1185">Reference proteome</keyword>
<dbReference type="HOGENOM" id="CLU_409550_0_0_1"/>
<name>V4C921_LOTGI</name>
<dbReference type="InterPro" id="IPR000157">
    <property type="entry name" value="TIR_dom"/>
</dbReference>
<keyword evidence="6 7" id="KW-0472">Membrane</keyword>
<evidence type="ECO:0000259" key="8">
    <source>
        <dbReference type="PROSITE" id="PS50104"/>
    </source>
</evidence>
<dbReference type="STRING" id="225164.V4C921"/>
<dbReference type="OMA" id="MFIDIRN"/>
<dbReference type="Proteomes" id="UP000030746">
    <property type="component" value="Unassembled WGS sequence"/>
</dbReference>
<dbReference type="AlphaFoldDB" id="V4C921"/>
<evidence type="ECO:0000256" key="2">
    <source>
        <dbReference type="ARBA" id="ARBA00009634"/>
    </source>
</evidence>
<dbReference type="GO" id="GO:0007165">
    <property type="term" value="P:signal transduction"/>
    <property type="evidence" value="ECO:0007669"/>
    <property type="project" value="InterPro"/>
</dbReference>
<dbReference type="EMBL" id="KB201262">
    <property type="protein sequence ID" value="ESO98254.1"/>
    <property type="molecule type" value="Genomic_DNA"/>
</dbReference>
<organism evidence="9 10">
    <name type="scientific">Lottia gigantea</name>
    <name type="common">Giant owl limpet</name>
    <dbReference type="NCBI Taxonomy" id="225164"/>
    <lineage>
        <taxon>Eukaryota</taxon>
        <taxon>Metazoa</taxon>
        <taxon>Spiralia</taxon>
        <taxon>Lophotrochozoa</taxon>
        <taxon>Mollusca</taxon>
        <taxon>Gastropoda</taxon>
        <taxon>Patellogastropoda</taxon>
        <taxon>Lottioidea</taxon>
        <taxon>Lottiidae</taxon>
        <taxon>Lottia</taxon>
    </lineage>
</organism>
<feature type="transmembrane region" description="Helical" evidence="7">
    <location>
        <begin position="391"/>
        <end position="413"/>
    </location>
</feature>
<evidence type="ECO:0000256" key="3">
    <source>
        <dbReference type="ARBA" id="ARBA00022692"/>
    </source>
</evidence>
<keyword evidence="3 7" id="KW-0812">Transmembrane</keyword>
<evidence type="ECO:0000256" key="7">
    <source>
        <dbReference type="SAM" id="Phobius"/>
    </source>
</evidence>
<accession>V4C921</accession>
<keyword evidence="4" id="KW-0732">Signal</keyword>
<feature type="domain" description="TIR" evidence="8">
    <location>
        <begin position="442"/>
        <end position="581"/>
    </location>
</feature>
<dbReference type="PRINTS" id="PR01537">
    <property type="entry name" value="INTRLKN1R1F"/>
</dbReference>
<dbReference type="KEGG" id="lgi:LOTGIDRAFT_231358"/>
<keyword evidence="5 7" id="KW-1133">Transmembrane helix</keyword>
<protein>
    <recommendedName>
        <fullName evidence="8">TIR domain-containing protein</fullName>
    </recommendedName>
</protein>
<dbReference type="CTD" id="20248561"/>
<reference evidence="9 10" key="1">
    <citation type="journal article" date="2013" name="Nature">
        <title>Insights into bilaterian evolution from three spiralian genomes.</title>
        <authorList>
            <person name="Simakov O."/>
            <person name="Marletaz F."/>
            <person name="Cho S.J."/>
            <person name="Edsinger-Gonzales E."/>
            <person name="Havlak P."/>
            <person name="Hellsten U."/>
            <person name="Kuo D.H."/>
            <person name="Larsson T."/>
            <person name="Lv J."/>
            <person name="Arendt D."/>
            <person name="Savage R."/>
            <person name="Osoegawa K."/>
            <person name="de Jong P."/>
            <person name="Grimwood J."/>
            <person name="Chapman J.A."/>
            <person name="Shapiro H."/>
            <person name="Aerts A."/>
            <person name="Otillar R.P."/>
            <person name="Terry A.Y."/>
            <person name="Boore J.L."/>
            <person name="Grigoriev I.V."/>
            <person name="Lindberg D.R."/>
            <person name="Seaver E.C."/>
            <person name="Weisblat D.A."/>
            <person name="Putnam N.H."/>
            <person name="Rokhsar D.S."/>
        </authorList>
    </citation>
    <scope>NUCLEOTIDE SEQUENCE [LARGE SCALE GENOMIC DNA]</scope>
</reference>
<evidence type="ECO:0000256" key="4">
    <source>
        <dbReference type="ARBA" id="ARBA00022729"/>
    </source>
</evidence>
<comment type="subcellular location">
    <subcellularLocation>
        <location evidence="1">Membrane</location>
        <topology evidence="1">Single-pass membrane protein</topology>
    </subcellularLocation>
</comment>
<dbReference type="PANTHER" id="PTHR24365">
    <property type="entry name" value="TOLL-LIKE RECEPTOR"/>
    <property type="match status" value="1"/>
</dbReference>
<evidence type="ECO:0000256" key="1">
    <source>
        <dbReference type="ARBA" id="ARBA00004167"/>
    </source>
</evidence>
<dbReference type="PROSITE" id="PS51450">
    <property type="entry name" value="LRR"/>
    <property type="match status" value="1"/>
</dbReference>
<comment type="similarity">
    <text evidence="2">Belongs to the Toll-like receptor family.</text>
</comment>
<feature type="transmembrane region" description="Helical" evidence="7">
    <location>
        <begin position="7"/>
        <end position="26"/>
    </location>
</feature>
<dbReference type="OrthoDB" id="1421090at2759"/>
<evidence type="ECO:0000256" key="6">
    <source>
        <dbReference type="ARBA" id="ARBA00023136"/>
    </source>
</evidence>
<dbReference type="Gene3D" id="3.80.10.10">
    <property type="entry name" value="Ribonuclease Inhibitor"/>
    <property type="match status" value="1"/>
</dbReference>
<dbReference type="PANTHER" id="PTHR24365:SF541">
    <property type="entry name" value="PROTEIN TOLL-RELATED"/>
    <property type="match status" value="1"/>
</dbReference>
<evidence type="ECO:0000313" key="9">
    <source>
        <dbReference type="EMBL" id="ESO98254.1"/>
    </source>
</evidence>